<evidence type="ECO:0000256" key="6">
    <source>
        <dbReference type="ARBA" id="ARBA00023173"/>
    </source>
</evidence>
<evidence type="ECO:0000256" key="1">
    <source>
        <dbReference type="ARBA" id="ARBA00004141"/>
    </source>
</evidence>
<evidence type="ECO:0000256" key="4">
    <source>
        <dbReference type="ARBA" id="ARBA00022475"/>
    </source>
</evidence>
<dbReference type="Pfam" id="PF02932">
    <property type="entry name" value="Neur_chan_memb"/>
    <property type="match status" value="1"/>
</dbReference>
<dbReference type="InterPro" id="IPR006201">
    <property type="entry name" value="Neur_channel"/>
</dbReference>
<keyword evidence="10" id="KW-0812">Transmembrane</keyword>
<feature type="compositionally biased region" description="Polar residues" evidence="9">
    <location>
        <begin position="201"/>
        <end position="213"/>
    </location>
</feature>
<keyword evidence="3" id="KW-0813">Transport</keyword>
<evidence type="ECO:0000256" key="7">
    <source>
        <dbReference type="ARBA" id="ARBA00023214"/>
    </source>
</evidence>
<dbReference type="GO" id="GO:0005254">
    <property type="term" value="F:chloride channel activity"/>
    <property type="evidence" value="ECO:0007669"/>
    <property type="project" value="UniProtKB-KW"/>
</dbReference>
<evidence type="ECO:0000259" key="12">
    <source>
        <dbReference type="Pfam" id="PF02932"/>
    </source>
</evidence>
<evidence type="ECO:0000256" key="5">
    <source>
        <dbReference type="ARBA" id="ARBA00023065"/>
    </source>
</evidence>
<feature type="compositionally biased region" description="Low complexity" evidence="9">
    <location>
        <begin position="223"/>
        <end position="234"/>
    </location>
</feature>
<sequence>MHMGFPCFLLLIIQEQALQTLKSVCVHACSGGYNLQDVVFYWTRGNDSVKGLDTLRLAQYSVESYYTTVSKAVYETGFYPKLVLHFSLRRNVLFFILETYVPSTLLVVLSWVSFWISQSSVPARTCIGVTTVLTMTTLMMGARTSLPNANCFIKAIDVYLGICFTFIFGALLEYACAHFCTMQHQTIVDVQRELLKEFEESNGTTHLANSTSPKKMQKKESTQQETTEQSVTCEGNEATDKKKENGCGLSSVKQMSRRAASMMSVENPNNIDRHARVFFPMVFLLVNIFYWLYYLLF</sequence>
<feature type="chain" id="PRO_5034132015" evidence="11">
    <location>
        <begin position="18"/>
        <end position="297"/>
    </location>
</feature>
<evidence type="ECO:0000256" key="3">
    <source>
        <dbReference type="ARBA" id="ARBA00022448"/>
    </source>
</evidence>
<keyword evidence="4" id="KW-1003">Cell membrane</keyword>
<feature type="signal peptide" evidence="11">
    <location>
        <begin position="1"/>
        <end position="17"/>
    </location>
</feature>
<dbReference type="GO" id="GO:0034707">
    <property type="term" value="C:chloride channel complex"/>
    <property type="evidence" value="ECO:0007669"/>
    <property type="project" value="UniProtKB-KW"/>
</dbReference>
<feature type="transmembrane region" description="Helical" evidence="10">
    <location>
        <begin position="277"/>
        <end position="296"/>
    </location>
</feature>
<proteinExistence type="predicted"/>
<dbReference type="InterPro" id="IPR006028">
    <property type="entry name" value="GABAA/Glycine_rcpt"/>
</dbReference>
<dbReference type="Proteomes" id="UP000694700">
    <property type="component" value="Unplaced"/>
</dbReference>
<evidence type="ECO:0000313" key="13">
    <source>
        <dbReference type="Ensembl" id="ENSCCRP00015042226.1"/>
    </source>
</evidence>
<name>A0A8C1YZQ6_CYPCA</name>
<keyword evidence="5" id="KW-0406">Ion transport</keyword>
<dbReference type="PANTHER" id="PTHR18945">
    <property type="entry name" value="NEUROTRANSMITTER GATED ION CHANNEL"/>
    <property type="match status" value="1"/>
</dbReference>
<dbReference type="GO" id="GO:0005886">
    <property type="term" value="C:plasma membrane"/>
    <property type="evidence" value="ECO:0007669"/>
    <property type="project" value="UniProtKB-SubCell"/>
</dbReference>
<evidence type="ECO:0000313" key="14">
    <source>
        <dbReference type="Proteomes" id="UP000694700"/>
    </source>
</evidence>
<dbReference type="Gene3D" id="2.70.170.10">
    <property type="entry name" value="Neurotransmitter-gated ion-channel ligand-binding domain"/>
    <property type="match status" value="1"/>
</dbReference>
<dbReference type="InterPro" id="IPR038050">
    <property type="entry name" value="Neuro_actylchol_rec"/>
</dbReference>
<dbReference type="GO" id="GO:0004888">
    <property type="term" value="F:transmembrane signaling receptor activity"/>
    <property type="evidence" value="ECO:0007669"/>
    <property type="project" value="InterPro"/>
</dbReference>
<keyword evidence="7" id="KW-0868">Chloride</keyword>
<keyword evidence="10" id="KW-1133">Transmembrane helix</keyword>
<dbReference type="InterPro" id="IPR036719">
    <property type="entry name" value="Neuro-gated_channel_TM_sf"/>
</dbReference>
<evidence type="ECO:0000256" key="8">
    <source>
        <dbReference type="ARBA" id="ARBA00023303"/>
    </source>
</evidence>
<feature type="transmembrane region" description="Helical" evidence="10">
    <location>
        <begin position="126"/>
        <end position="146"/>
    </location>
</feature>
<comment type="subcellular location">
    <subcellularLocation>
        <location evidence="2">Cell membrane</location>
    </subcellularLocation>
    <subcellularLocation>
        <location evidence="1">Membrane</location>
        <topology evidence="1">Multi-pass membrane protein</topology>
    </subcellularLocation>
</comment>
<feature type="region of interest" description="Disordered" evidence="9">
    <location>
        <begin position="201"/>
        <end position="249"/>
    </location>
</feature>
<dbReference type="InterPro" id="IPR006029">
    <property type="entry name" value="Neurotrans-gated_channel_TM"/>
</dbReference>
<dbReference type="PRINTS" id="PR00253">
    <property type="entry name" value="GABAARECEPTR"/>
</dbReference>
<dbReference type="SUPFAM" id="SSF63712">
    <property type="entry name" value="Nicotinic receptor ligand binding domain-like"/>
    <property type="match status" value="1"/>
</dbReference>
<feature type="transmembrane region" description="Helical" evidence="10">
    <location>
        <begin position="158"/>
        <end position="177"/>
    </location>
</feature>
<dbReference type="SUPFAM" id="SSF90112">
    <property type="entry name" value="Neurotransmitter-gated ion-channel transmembrane pore"/>
    <property type="match status" value="1"/>
</dbReference>
<dbReference type="InterPro" id="IPR036734">
    <property type="entry name" value="Neur_chan_lig-bd_sf"/>
</dbReference>
<evidence type="ECO:0000256" key="2">
    <source>
        <dbReference type="ARBA" id="ARBA00004236"/>
    </source>
</evidence>
<dbReference type="AlphaFoldDB" id="A0A8C1YZQ6"/>
<keyword evidence="11" id="KW-0732">Signal</keyword>
<accession>A0A8C1YZQ6</accession>
<dbReference type="Ensembl" id="ENSCCRT00015043648.1">
    <property type="protein sequence ID" value="ENSCCRP00015042226.1"/>
    <property type="gene ID" value="ENSCCRG00015017569.1"/>
</dbReference>
<feature type="transmembrane region" description="Helical" evidence="10">
    <location>
        <begin position="92"/>
        <end position="114"/>
    </location>
</feature>
<keyword evidence="8" id="KW-0407">Ion channel</keyword>
<reference evidence="13" key="1">
    <citation type="submission" date="2025-08" db="UniProtKB">
        <authorList>
            <consortium name="Ensembl"/>
        </authorList>
    </citation>
    <scope>IDENTIFICATION</scope>
</reference>
<dbReference type="Gene3D" id="1.20.58.390">
    <property type="entry name" value="Neurotransmitter-gated ion-channel transmembrane domain"/>
    <property type="match status" value="1"/>
</dbReference>
<dbReference type="GO" id="GO:0005230">
    <property type="term" value="F:extracellular ligand-gated monoatomic ion channel activity"/>
    <property type="evidence" value="ECO:0007669"/>
    <property type="project" value="InterPro"/>
</dbReference>
<keyword evidence="10" id="KW-0472">Membrane</keyword>
<evidence type="ECO:0000256" key="9">
    <source>
        <dbReference type="SAM" id="MobiDB-lite"/>
    </source>
</evidence>
<organism evidence="13 14">
    <name type="scientific">Cyprinus carpio</name>
    <name type="common">Common carp</name>
    <dbReference type="NCBI Taxonomy" id="7962"/>
    <lineage>
        <taxon>Eukaryota</taxon>
        <taxon>Metazoa</taxon>
        <taxon>Chordata</taxon>
        <taxon>Craniata</taxon>
        <taxon>Vertebrata</taxon>
        <taxon>Euteleostomi</taxon>
        <taxon>Actinopterygii</taxon>
        <taxon>Neopterygii</taxon>
        <taxon>Teleostei</taxon>
        <taxon>Ostariophysi</taxon>
        <taxon>Cypriniformes</taxon>
        <taxon>Cyprinidae</taxon>
        <taxon>Cyprininae</taxon>
        <taxon>Cyprinus</taxon>
    </lineage>
</organism>
<keyword evidence="6" id="KW-0869">Chloride channel</keyword>
<feature type="domain" description="Neurotransmitter-gated ion-channel transmembrane" evidence="12">
    <location>
        <begin position="99"/>
        <end position="291"/>
    </location>
</feature>
<evidence type="ECO:0000256" key="10">
    <source>
        <dbReference type="SAM" id="Phobius"/>
    </source>
</evidence>
<protein>
    <submittedName>
        <fullName evidence="13">Gamma-aminobutyric acid (GABA) A receptor, pi</fullName>
    </submittedName>
</protein>
<evidence type="ECO:0000256" key="11">
    <source>
        <dbReference type="SAM" id="SignalP"/>
    </source>
</evidence>